<organism evidence="2 3">
    <name type="scientific">Pyrenophora teres f. teres</name>
    <dbReference type="NCBI Taxonomy" id="97479"/>
    <lineage>
        <taxon>Eukaryota</taxon>
        <taxon>Fungi</taxon>
        <taxon>Dikarya</taxon>
        <taxon>Ascomycota</taxon>
        <taxon>Pezizomycotina</taxon>
        <taxon>Dothideomycetes</taxon>
        <taxon>Pleosporomycetidae</taxon>
        <taxon>Pleosporales</taxon>
        <taxon>Pleosporineae</taxon>
        <taxon>Pleosporaceae</taxon>
        <taxon>Pyrenophora</taxon>
    </lineage>
</organism>
<reference evidence="2" key="1">
    <citation type="submission" date="2021-02" db="EMBL/GenBank/DDBJ databases">
        <authorList>
            <person name="Syme A R."/>
            <person name="Syme A R."/>
            <person name="Moolhuijzen P."/>
        </authorList>
    </citation>
    <scope>NUCLEOTIDE SEQUENCE</scope>
    <source>
        <strain evidence="2">W1-1</strain>
    </source>
</reference>
<feature type="region of interest" description="Disordered" evidence="1">
    <location>
        <begin position="100"/>
        <end position="146"/>
    </location>
</feature>
<dbReference type="Proteomes" id="UP000472372">
    <property type="component" value="Chromosome 7"/>
</dbReference>
<gene>
    <name evidence="2" type="ORF">PTTW11_08115</name>
</gene>
<feature type="compositionally biased region" description="Polar residues" evidence="1">
    <location>
        <begin position="113"/>
        <end position="141"/>
    </location>
</feature>
<sequence length="216" mass="24100">MRTLRKRAVGSRLEEDKWREVYLILFPEVPVADIPSPFYDCDSPSEASRRFRRDLLRRVQEELLVEAGNVPNPVEQELLQRVAGIIRRCEHELLNQAQAPSIQSIHTERRASGGSTSSSHQATSALVPRSSAQGSSFSAPQPLSDHLNVPIIDHPTENMSQPPESTNGFGHAAWNSQLWADFSTGINWEEVFPLGSGIQYRSSDETGPLFSPPVWT</sequence>
<dbReference type="EMBL" id="HG992983">
    <property type="protein sequence ID" value="CAE7195270.1"/>
    <property type="molecule type" value="Genomic_DNA"/>
</dbReference>
<accession>A0A6S6W862</accession>
<dbReference type="AlphaFoldDB" id="A0A6S6W862"/>
<evidence type="ECO:0000313" key="2">
    <source>
        <dbReference type="EMBL" id="CAE7195270.1"/>
    </source>
</evidence>
<protein>
    <submittedName>
        <fullName evidence="2">Uncharacterized protein</fullName>
    </submittedName>
</protein>
<evidence type="ECO:0000256" key="1">
    <source>
        <dbReference type="SAM" id="MobiDB-lite"/>
    </source>
</evidence>
<proteinExistence type="predicted"/>
<name>A0A6S6W862_9PLEO</name>
<evidence type="ECO:0000313" key="3">
    <source>
        <dbReference type="Proteomes" id="UP000472372"/>
    </source>
</evidence>